<dbReference type="AlphaFoldDB" id="A0A855M8S8"/>
<dbReference type="EMBL" id="PDVW01000025">
    <property type="protein sequence ID" value="POY48740.1"/>
    <property type="molecule type" value="Genomic_DNA"/>
</dbReference>
<comment type="caution">
    <text evidence="1">The sequence shown here is derived from an EMBL/GenBank/DDBJ whole genome shotgun (WGS) entry which is preliminary data.</text>
</comment>
<evidence type="ECO:0000313" key="1">
    <source>
        <dbReference type="EMBL" id="POY48740.1"/>
    </source>
</evidence>
<name>A0A855M8S8_9GAMM</name>
<sequence>MKQIITFFFGPSSIFKNHSNYYFAPSAIIKYNFITCFIITESQIIRYIYIVYHNIHPYNLNLSNSLAASSEKIAGDWLTLIGLVGQPLMIEVLPGKIIIQAEMRTMLA</sequence>
<protein>
    <submittedName>
        <fullName evidence="1">Uncharacterized protein</fullName>
    </submittedName>
</protein>
<proteinExistence type="predicted"/>
<accession>A0A855M8S8</accession>
<organism evidence="1">
    <name type="scientific">Pectobacterium versatile</name>
    <dbReference type="NCBI Taxonomy" id="2488639"/>
    <lineage>
        <taxon>Bacteria</taxon>
        <taxon>Pseudomonadati</taxon>
        <taxon>Pseudomonadota</taxon>
        <taxon>Gammaproteobacteria</taxon>
        <taxon>Enterobacterales</taxon>
        <taxon>Pectobacteriaceae</taxon>
        <taxon>Pectobacterium</taxon>
    </lineage>
</organism>
<reference evidence="1" key="1">
    <citation type="submission" date="2017-12" db="EMBL/GenBank/DDBJ databases">
        <title>First report on the novel genomospecies/subspecies of Pectobacterium carotovorum in Russia.</title>
        <authorList>
            <person name="Shirshikov F.V."/>
            <person name="Miroshnikov K."/>
            <person name="Toshakov S.V."/>
            <person name="Kabanova A.P."/>
            <person name="Barannik A.P."/>
            <person name="Shneider M."/>
            <person name="Ignatov A.N."/>
            <person name="Miroshnikov K.A."/>
        </authorList>
    </citation>
    <scope>NUCLEOTIDE SEQUENCE [LARGE SCALE GENOMIC DNA]</scope>
    <source>
        <strain evidence="1">F131</strain>
    </source>
</reference>
<gene>
    <name evidence="1" type="ORF">F131LOC_03508</name>
</gene>